<feature type="compositionally biased region" description="Acidic residues" evidence="12">
    <location>
        <begin position="78"/>
        <end position="98"/>
    </location>
</feature>
<dbReference type="EMBL" id="CAADRP010001874">
    <property type="protein sequence ID" value="VFU55181.1"/>
    <property type="molecule type" value="Genomic_DNA"/>
</dbReference>
<keyword evidence="4" id="KW-0507">mRNA processing</keyword>
<dbReference type="InterPro" id="IPR001890">
    <property type="entry name" value="RNA-binding_CRM"/>
</dbReference>
<evidence type="ECO:0000256" key="8">
    <source>
        <dbReference type="ARBA" id="ARBA00023187"/>
    </source>
</evidence>
<feature type="compositionally biased region" description="Basic and acidic residues" evidence="12">
    <location>
        <begin position="342"/>
        <end position="353"/>
    </location>
</feature>
<evidence type="ECO:0000313" key="14">
    <source>
        <dbReference type="EMBL" id="VFU55181.1"/>
    </source>
</evidence>
<dbReference type="SUPFAM" id="SSF75471">
    <property type="entry name" value="YhbY-like"/>
    <property type="match status" value="3"/>
</dbReference>
<sequence>MTLSFHTCISSLNPLLLEPQNPSPITFKSTTYCPSNRTVQVHAAKSKRKPKPSFFEQIHHKWSLKLTSTRDKFPWQEQEQEQQQQEEEEEEEEEEDIKEVDAVPSVSDTVSFNLPNPFTAPPWIHGATPKQAHFDYQPRKGDNSIHGVFENREDNVVNGVLDKEERIQQEVNLDNNFKEQVVGLDDVPVFQLPDAKEMKDCFVYRYAENREEDSREDNVANKKKSIGKKINCSLNKFEDKHYYNSVELPVDKEMSLVSDLNDVNSLTEKPFDGNDGDFGNIEVYNDGRCDSFENLSCKDLNDVVSVAKKQPGDFENIEVSNNGVSNSHELPWKRTGGLDSLGEDKRRKKSNTDLAEKMLPEHELKRLRNVALRMLERIKVGATGITQDLVDAIHEKWKLDEVVKLRFEWPLSCNMKRTHEILENRTGGFVIWRSGSSVVLYRGTTYKFQCVQSYTKQNETGMDVLQYAEEATNGSTSSAGMKNLARTMESFIPDATKYLKDLSQEELMDFTELNHLLDELGTRYKDWCGREPLPVDADLLPAVVPGYKSPLRLLPYGVKPFLSNKDTTNFRRLARTTPPHFVLGRNRELQGLANAMVKLWERSAIAKIAIKRGVQYTRNEIMAEELKRLTGGTLLSRNKEYIVFYRGNDFLPPAINERLKERRKLAFLYQDEEDQARQMASAFIGSSVKTTKGPSVAGTLAETVAAVSRWGNQPSSEDVEEMIRDSALARHAALVKYLENKLAQAKGKLKKVEKALAKVQENLEPSELPTDLETISDEERFLFRKIGLSMKPYLFLGRRGVFDGTIENMHLHWKYRELVKLIVKRKNIAQVKHIAISLEAESGGVLVSVDKTTQGYAIIVYRGKNYMCPQALRPGNLLTRRQALARSVELQRYEALKHHITDLQERIELVTSELEEMEAGKKFEVHKALYSKFDDGSIPNEDEEGEEEPFSEVEDPKSEEGKLEGQSMIPADCNLRYQAL</sequence>
<name>A0A6N2MQ72_SALVM</name>
<evidence type="ECO:0000256" key="5">
    <source>
        <dbReference type="ARBA" id="ARBA00022737"/>
    </source>
</evidence>
<proteinExistence type="predicted"/>
<dbReference type="GO" id="GO:0009507">
    <property type="term" value="C:chloroplast"/>
    <property type="evidence" value="ECO:0007669"/>
    <property type="project" value="UniProtKB-SubCell"/>
</dbReference>
<feature type="coiled-coil region" evidence="11">
    <location>
        <begin position="893"/>
        <end position="920"/>
    </location>
</feature>
<dbReference type="AlphaFoldDB" id="A0A6N2MQ72"/>
<protein>
    <recommendedName>
        <fullName evidence="13">CRM domain-containing protein</fullName>
    </recommendedName>
</protein>
<evidence type="ECO:0000256" key="9">
    <source>
        <dbReference type="ARBA" id="ARBA00023274"/>
    </source>
</evidence>
<dbReference type="FunFam" id="3.30.110.60:FF:000003">
    <property type="entry name" value="CRM-domain containing factor CFM3B, chloroplastic"/>
    <property type="match status" value="1"/>
</dbReference>
<evidence type="ECO:0000256" key="3">
    <source>
        <dbReference type="ARBA" id="ARBA00022640"/>
    </source>
</evidence>
<evidence type="ECO:0000256" key="11">
    <source>
        <dbReference type="SAM" id="Coils"/>
    </source>
</evidence>
<evidence type="ECO:0000256" key="7">
    <source>
        <dbReference type="ARBA" id="ARBA00022946"/>
    </source>
</evidence>
<dbReference type="SMART" id="SM01103">
    <property type="entry name" value="CRS1_YhbY"/>
    <property type="match status" value="3"/>
</dbReference>
<keyword evidence="5" id="KW-0677">Repeat</keyword>
<evidence type="ECO:0000256" key="2">
    <source>
        <dbReference type="ARBA" id="ARBA00022528"/>
    </source>
</evidence>
<feature type="region of interest" description="Disordered" evidence="12">
    <location>
        <begin position="74"/>
        <end position="100"/>
    </location>
</feature>
<dbReference type="GO" id="GO:1990904">
    <property type="term" value="C:ribonucleoprotein complex"/>
    <property type="evidence" value="ECO:0007669"/>
    <property type="project" value="UniProtKB-KW"/>
</dbReference>
<dbReference type="GO" id="GO:0006397">
    <property type="term" value="P:mRNA processing"/>
    <property type="evidence" value="ECO:0007669"/>
    <property type="project" value="UniProtKB-KW"/>
</dbReference>
<keyword evidence="8" id="KW-0508">mRNA splicing</keyword>
<dbReference type="Pfam" id="PF01985">
    <property type="entry name" value="CRS1_YhbY"/>
    <property type="match status" value="3"/>
</dbReference>
<dbReference type="InterPro" id="IPR045278">
    <property type="entry name" value="CRS1/CFM2/CFM3"/>
</dbReference>
<dbReference type="GO" id="GO:0000373">
    <property type="term" value="P:Group II intron splicing"/>
    <property type="evidence" value="ECO:0007669"/>
    <property type="project" value="UniProtKB-ARBA"/>
</dbReference>
<feature type="domain" description="CRM" evidence="13">
    <location>
        <begin position="773"/>
        <end position="873"/>
    </location>
</feature>
<dbReference type="FunFam" id="3.30.110.60:FF:000002">
    <property type="entry name" value="CRS2-associated factor 1, chloroplastic"/>
    <property type="match status" value="2"/>
</dbReference>
<evidence type="ECO:0000256" key="1">
    <source>
        <dbReference type="ARBA" id="ARBA00004229"/>
    </source>
</evidence>
<gene>
    <name evidence="14" type="ORF">SVIM_LOCUS391019</name>
</gene>
<keyword evidence="9" id="KW-0687">Ribonucleoprotein</keyword>
<evidence type="ECO:0000256" key="6">
    <source>
        <dbReference type="ARBA" id="ARBA00022884"/>
    </source>
</evidence>
<dbReference type="Gene3D" id="3.30.110.60">
    <property type="entry name" value="YhbY-like"/>
    <property type="match status" value="3"/>
</dbReference>
<keyword evidence="11" id="KW-0175">Coiled coil</keyword>
<feature type="region of interest" description="Disordered" evidence="12">
    <location>
        <begin position="320"/>
        <end position="353"/>
    </location>
</feature>
<feature type="compositionally biased region" description="Basic and acidic residues" evidence="12">
    <location>
        <begin position="954"/>
        <end position="963"/>
    </location>
</feature>
<dbReference type="PANTHER" id="PTHR31846:SF7">
    <property type="entry name" value="CRS1 _ YHBY (CRM) DOMAIN-CONTAINING PROTEIN"/>
    <property type="match status" value="1"/>
</dbReference>
<dbReference type="PANTHER" id="PTHR31846">
    <property type="entry name" value="CRS1 / YHBY (CRM) DOMAIN-CONTAINING PROTEIN"/>
    <property type="match status" value="1"/>
</dbReference>
<keyword evidence="6 10" id="KW-0694">RNA-binding</keyword>
<evidence type="ECO:0000256" key="4">
    <source>
        <dbReference type="ARBA" id="ARBA00022664"/>
    </source>
</evidence>
<evidence type="ECO:0000256" key="10">
    <source>
        <dbReference type="PROSITE-ProRule" id="PRU00626"/>
    </source>
</evidence>
<accession>A0A6N2MQ72</accession>
<keyword evidence="2" id="KW-0150">Chloroplast</keyword>
<dbReference type="GO" id="GO:0003729">
    <property type="term" value="F:mRNA binding"/>
    <property type="evidence" value="ECO:0007669"/>
    <property type="project" value="InterPro"/>
</dbReference>
<feature type="domain" description="CRM" evidence="13">
    <location>
        <begin position="357"/>
        <end position="453"/>
    </location>
</feature>
<keyword evidence="3" id="KW-0934">Plastid</keyword>
<comment type="subcellular location">
    <subcellularLocation>
        <location evidence="1">Plastid</location>
        <location evidence="1">Chloroplast</location>
    </subcellularLocation>
</comment>
<evidence type="ECO:0000259" key="13">
    <source>
        <dbReference type="PROSITE" id="PS51295"/>
    </source>
</evidence>
<dbReference type="InterPro" id="IPR035920">
    <property type="entry name" value="YhbY-like_sf"/>
</dbReference>
<feature type="region of interest" description="Disordered" evidence="12">
    <location>
        <begin position="933"/>
        <end position="970"/>
    </location>
</feature>
<feature type="compositionally biased region" description="Acidic residues" evidence="12">
    <location>
        <begin position="940"/>
        <end position="953"/>
    </location>
</feature>
<feature type="domain" description="CRM" evidence="13">
    <location>
        <begin position="560"/>
        <end position="657"/>
    </location>
</feature>
<keyword evidence="7" id="KW-0809">Transit peptide</keyword>
<reference evidence="14" key="1">
    <citation type="submission" date="2019-03" db="EMBL/GenBank/DDBJ databases">
        <authorList>
            <person name="Mank J."/>
            <person name="Almeida P."/>
        </authorList>
    </citation>
    <scope>NUCLEOTIDE SEQUENCE</scope>
    <source>
        <strain evidence="14">78183</strain>
    </source>
</reference>
<evidence type="ECO:0000256" key="12">
    <source>
        <dbReference type="SAM" id="MobiDB-lite"/>
    </source>
</evidence>
<organism evidence="14">
    <name type="scientific">Salix viminalis</name>
    <name type="common">Common osier</name>
    <name type="synonym">Basket willow</name>
    <dbReference type="NCBI Taxonomy" id="40686"/>
    <lineage>
        <taxon>Eukaryota</taxon>
        <taxon>Viridiplantae</taxon>
        <taxon>Streptophyta</taxon>
        <taxon>Embryophyta</taxon>
        <taxon>Tracheophyta</taxon>
        <taxon>Spermatophyta</taxon>
        <taxon>Magnoliopsida</taxon>
        <taxon>eudicotyledons</taxon>
        <taxon>Gunneridae</taxon>
        <taxon>Pentapetalae</taxon>
        <taxon>rosids</taxon>
        <taxon>fabids</taxon>
        <taxon>Malpighiales</taxon>
        <taxon>Salicaceae</taxon>
        <taxon>Saliceae</taxon>
        <taxon>Salix</taxon>
    </lineage>
</organism>
<dbReference type="PROSITE" id="PS51295">
    <property type="entry name" value="CRM"/>
    <property type="match status" value="3"/>
</dbReference>
<feature type="coiled-coil region" evidence="11">
    <location>
        <begin position="735"/>
        <end position="762"/>
    </location>
</feature>